<organism evidence="1 2">
    <name type="scientific">Streptomyces zagrosensis</name>
    <dbReference type="NCBI Taxonomy" id="1042984"/>
    <lineage>
        <taxon>Bacteria</taxon>
        <taxon>Bacillati</taxon>
        <taxon>Actinomycetota</taxon>
        <taxon>Actinomycetes</taxon>
        <taxon>Kitasatosporales</taxon>
        <taxon>Streptomycetaceae</taxon>
        <taxon>Streptomyces</taxon>
    </lineage>
</organism>
<dbReference type="AlphaFoldDB" id="A0A7W9Q982"/>
<keyword evidence="2" id="KW-1185">Reference proteome</keyword>
<proteinExistence type="predicted"/>
<sequence>MIRDIGLVAVEYGRPTPKAFDPELAGTGRDWLILTMRQPLPAGDNPEGVGTPQP</sequence>
<evidence type="ECO:0000313" key="1">
    <source>
        <dbReference type="EMBL" id="MBB5935929.1"/>
    </source>
</evidence>
<evidence type="ECO:0000313" key="2">
    <source>
        <dbReference type="Proteomes" id="UP000588098"/>
    </source>
</evidence>
<dbReference type="Proteomes" id="UP000588098">
    <property type="component" value="Unassembled WGS sequence"/>
</dbReference>
<comment type="caution">
    <text evidence="1">The sequence shown here is derived from an EMBL/GenBank/DDBJ whole genome shotgun (WGS) entry which is preliminary data.</text>
</comment>
<reference evidence="1 2" key="1">
    <citation type="submission" date="2020-08" db="EMBL/GenBank/DDBJ databases">
        <title>Genomic Encyclopedia of Type Strains, Phase III (KMG-III): the genomes of soil and plant-associated and newly described type strains.</title>
        <authorList>
            <person name="Whitman W."/>
        </authorList>
    </citation>
    <scope>NUCLEOTIDE SEQUENCE [LARGE SCALE GENOMIC DNA]</scope>
    <source>
        <strain evidence="1 2">CECT 8305</strain>
    </source>
</reference>
<accession>A0A7W9Q982</accession>
<name>A0A7W9Q982_9ACTN</name>
<protein>
    <submittedName>
        <fullName evidence="1">Uncharacterized protein</fullName>
    </submittedName>
</protein>
<gene>
    <name evidence="1" type="ORF">FHS42_002998</name>
</gene>
<dbReference type="RefSeq" id="WP_184572572.1">
    <property type="nucleotide sequence ID" value="NZ_JACHJL010000006.1"/>
</dbReference>
<dbReference type="EMBL" id="JACHJL010000006">
    <property type="protein sequence ID" value="MBB5935929.1"/>
    <property type="molecule type" value="Genomic_DNA"/>
</dbReference>